<evidence type="ECO:0008006" key="3">
    <source>
        <dbReference type="Google" id="ProtNLM"/>
    </source>
</evidence>
<proteinExistence type="predicted"/>
<reference evidence="2" key="1">
    <citation type="journal article" date="2019" name="Int. J. Syst. Evol. Microbiol.">
        <title>The Global Catalogue of Microorganisms (GCM) 10K type strain sequencing project: providing services to taxonomists for standard genome sequencing and annotation.</title>
        <authorList>
            <consortium name="The Broad Institute Genomics Platform"/>
            <consortium name="The Broad Institute Genome Sequencing Center for Infectious Disease"/>
            <person name="Wu L."/>
            <person name="Ma J."/>
        </authorList>
    </citation>
    <scope>NUCLEOTIDE SEQUENCE [LARGE SCALE GENOMIC DNA]</scope>
    <source>
        <strain evidence="2">JCM 17923</strain>
    </source>
</reference>
<sequence length="173" mass="19856">MNRTYPTEGYQVPKKNLLLISCIDLRLMDDLVRFMDHENLTNRYDHFILAGSSLGTTLLKLEGWKNEVDDEAGGKFDVRKFKPASWEQTLHEHLGIAKALHKIEDVYIVEHENCGAYRAFVTKEVLADKGEEGCQRISSTMLAKEIEQKYGLQVHCFLMDLRGNVKLLERQAA</sequence>
<accession>A0ABP8I998</accession>
<protein>
    <recommendedName>
        <fullName evidence="3">Carbonic anhydrase</fullName>
    </recommendedName>
</protein>
<dbReference type="InterPro" id="IPR036874">
    <property type="entry name" value="Carbonic_anhydrase_sf"/>
</dbReference>
<keyword evidence="2" id="KW-1185">Reference proteome</keyword>
<name>A0ABP8I998_9BACT</name>
<dbReference type="SUPFAM" id="SSF53056">
    <property type="entry name" value="beta-carbonic anhydrase, cab"/>
    <property type="match status" value="1"/>
</dbReference>
<gene>
    <name evidence="1" type="ORF">GCM10023185_15240</name>
</gene>
<dbReference type="Proteomes" id="UP001501153">
    <property type="component" value="Unassembled WGS sequence"/>
</dbReference>
<comment type="caution">
    <text evidence="1">The sequence shown here is derived from an EMBL/GenBank/DDBJ whole genome shotgun (WGS) entry which is preliminary data.</text>
</comment>
<organism evidence="1 2">
    <name type="scientific">Hymenobacter saemangeumensis</name>
    <dbReference type="NCBI Taxonomy" id="1084522"/>
    <lineage>
        <taxon>Bacteria</taxon>
        <taxon>Pseudomonadati</taxon>
        <taxon>Bacteroidota</taxon>
        <taxon>Cytophagia</taxon>
        <taxon>Cytophagales</taxon>
        <taxon>Hymenobacteraceae</taxon>
        <taxon>Hymenobacter</taxon>
    </lineage>
</organism>
<dbReference type="RefSeq" id="WP_345235419.1">
    <property type="nucleotide sequence ID" value="NZ_BAABGZ010000015.1"/>
</dbReference>
<evidence type="ECO:0000313" key="1">
    <source>
        <dbReference type="EMBL" id="GAA4354016.1"/>
    </source>
</evidence>
<evidence type="ECO:0000313" key="2">
    <source>
        <dbReference type="Proteomes" id="UP001501153"/>
    </source>
</evidence>
<dbReference type="EMBL" id="BAABGZ010000015">
    <property type="protein sequence ID" value="GAA4354016.1"/>
    <property type="molecule type" value="Genomic_DNA"/>
</dbReference>